<feature type="transmembrane region" description="Helical" evidence="1">
    <location>
        <begin position="134"/>
        <end position="159"/>
    </location>
</feature>
<feature type="transmembrane region" description="Helical" evidence="1">
    <location>
        <begin position="91"/>
        <end position="113"/>
    </location>
</feature>
<organism evidence="3 5">
    <name type="scientific">Cafeteria roenbergensis</name>
    <name type="common">Marine flagellate</name>
    <dbReference type="NCBI Taxonomy" id="33653"/>
    <lineage>
        <taxon>Eukaryota</taxon>
        <taxon>Sar</taxon>
        <taxon>Stramenopiles</taxon>
        <taxon>Bigyra</taxon>
        <taxon>Opalozoa</taxon>
        <taxon>Bicosoecida</taxon>
        <taxon>Cafeteriaceae</taxon>
        <taxon>Cafeteria</taxon>
    </lineage>
</organism>
<evidence type="ECO:0000313" key="5">
    <source>
        <dbReference type="Proteomes" id="UP000324907"/>
    </source>
</evidence>
<name>A0A5A8DE63_CAFRO</name>
<sequence>MADAAPHTAPERPDDADQPLYMHKCVLGTAKGAGVGAVVGAAFHLIAGPSAMVIGQPNLRMQMIAKQAAMASARLGAVFAGYSAVKCAVDSAGYAASAPFAAGAVAVAVPFALNANRQQFLQAYFRESVKGAASMSSALAVGAGAISGACVFGLGSTVLDMVGANWV</sequence>
<evidence type="ECO:0000313" key="2">
    <source>
        <dbReference type="EMBL" id="KAA0151869.1"/>
    </source>
</evidence>
<protein>
    <recommendedName>
        <fullName evidence="6">Mitochondrial import inner membrane translocase subunit TIM22</fullName>
    </recommendedName>
</protein>
<evidence type="ECO:0000313" key="4">
    <source>
        <dbReference type="Proteomes" id="UP000323011"/>
    </source>
</evidence>
<accession>A0A5A8DE63</accession>
<proteinExistence type="predicted"/>
<comment type="caution">
    <text evidence="3">The sequence shown here is derived from an EMBL/GenBank/DDBJ whole genome shotgun (WGS) entry which is preliminary data.</text>
</comment>
<keyword evidence="1" id="KW-0472">Membrane</keyword>
<keyword evidence="4" id="KW-1185">Reference proteome</keyword>
<keyword evidence="1" id="KW-0812">Transmembrane</keyword>
<dbReference type="AlphaFoldDB" id="A0A5A8DE63"/>
<dbReference type="EMBL" id="VLTL01000073">
    <property type="protein sequence ID" value="KAA0162904.1"/>
    <property type="molecule type" value="Genomic_DNA"/>
</dbReference>
<evidence type="ECO:0000256" key="1">
    <source>
        <dbReference type="SAM" id="Phobius"/>
    </source>
</evidence>
<dbReference type="Proteomes" id="UP000324907">
    <property type="component" value="Unassembled WGS sequence"/>
</dbReference>
<feature type="transmembrane region" description="Helical" evidence="1">
    <location>
        <begin position="32"/>
        <end position="55"/>
    </location>
</feature>
<reference evidence="4 5" key="1">
    <citation type="submission" date="2019-07" db="EMBL/GenBank/DDBJ databases">
        <title>Genomes of Cafeteria roenbergensis.</title>
        <authorList>
            <person name="Fischer M.G."/>
            <person name="Hackl T."/>
            <person name="Roman M."/>
        </authorList>
    </citation>
    <scope>NUCLEOTIDE SEQUENCE [LARGE SCALE GENOMIC DNA]</scope>
    <source>
        <strain evidence="2 4">BVI</strain>
        <strain evidence="3 5">RCC970-E3</strain>
    </source>
</reference>
<dbReference type="EMBL" id="VLTN01000024">
    <property type="protein sequence ID" value="KAA0151869.1"/>
    <property type="molecule type" value="Genomic_DNA"/>
</dbReference>
<evidence type="ECO:0000313" key="3">
    <source>
        <dbReference type="EMBL" id="KAA0162904.1"/>
    </source>
</evidence>
<evidence type="ECO:0008006" key="6">
    <source>
        <dbReference type="Google" id="ProtNLM"/>
    </source>
</evidence>
<gene>
    <name evidence="3" type="ORF">FNF28_04460</name>
    <name evidence="2" type="ORF">FNF29_04275</name>
</gene>
<dbReference type="Proteomes" id="UP000323011">
    <property type="component" value="Unassembled WGS sequence"/>
</dbReference>
<keyword evidence="1" id="KW-1133">Transmembrane helix</keyword>